<evidence type="ECO:0000256" key="4">
    <source>
        <dbReference type="ARBA" id="ARBA00022989"/>
    </source>
</evidence>
<feature type="transmembrane region" description="Helical" evidence="6">
    <location>
        <begin position="12"/>
        <end position="37"/>
    </location>
</feature>
<dbReference type="PROSITE" id="PS50887">
    <property type="entry name" value="GGDEF"/>
    <property type="match status" value="1"/>
</dbReference>
<feature type="domain" description="GGDEF" evidence="7">
    <location>
        <begin position="401"/>
        <end position="533"/>
    </location>
</feature>
<dbReference type="Pfam" id="PF00990">
    <property type="entry name" value="GGDEF"/>
    <property type="match status" value="1"/>
</dbReference>
<dbReference type="InterPro" id="IPR043128">
    <property type="entry name" value="Rev_trsase/Diguanyl_cyclase"/>
</dbReference>
<evidence type="ECO:0000256" key="3">
    <source>
        <dbReference type="ARBA" id="ARBA00022692"/>
    </source>
</evidence>
<organism evidence="8 9">
    <name type="scientific">Massilia violaceinigra</name>
    <dbReference type="NCBI Taxonomy" id="2045208"/>
    <lineage>
        <taxon>Bacteria</taxon>
        <taxon>Pseudomonadati</taxon>
        <taxon>Pseudomonadota</taxon>
        <taxon>Betaproteobacteria</taxon>
        <taxon>Burkholderiales</taxon>
        <taxon>Oxalobacteraceae</taxon>
        <taxon>Telluria group</taxon>
        <taxon>Massilia</taxon>
    </lineage>
</organism>
<evidence type="ECO:0000256" key="5">
    <source>
        <dbReference type="ARBA" id="ARBA00023136"/>
    </source>
</evidence>
<dbReference type="InterPro" id="IPR033479">
    <property type="entry name" value="dCache_1"/>
</dbReference>
<name>A0ABY4A756_9BURK</name>
<dbReference type="RefSeq" id="WP_243490708.1">
    <property type="nucleotide sequence ID" value="NZ_CP063361.1"/>
</dbReference>
<evidence type="ECO:0000259" key="7">
    <source>
        <dbReference type="PROSITE" id="PS50887"/>
    </source>
</evidence>
<dbReference type="InterPro" id="IPR029151">
    <property type="entry name" value="Sensor-like_sf"/>
</dbReference>
<comment type="subcellular location">
    <subcellularLocation>
        <location evidence="1">Cell membrane</location>
        <topology evidence="1">Multi-pass membrane protein</topology>
    </subcellularLocation>
</comment>
<dbReference type="CDD" id="cd12912">
    <property type="entry name" value="PDC2_MCP_like"/>
    <property type="match status" value="1"/>
</dbReference>
<dbReference type="PANTHER" id="PTHR46663">
    <property type="entry name" value="DIGUANYLATE CYCLASE DGCT-RELATED"/>
    <property type="match status" value="1"/>
</dbReference>
<evidence type="ECO:0000256" key="2">
    <source>
        <dbReference type="ARBA" id="ARBA00022475"/>
    </source>
</evidence>
<feature type="transmembrane region" description="Helical" evidence="6">
    <location>
        <begin position="292"/>
        <end position="315"/>
    </location>
</feature>
<keyword evidence="2" id="KW-1003">Cell membrane</keyword>
<keyword evidence="9" id="KW-1185">Reference proteome</keyword>
<evidence type="ECO:0000313" key="9">
    <source>
        <dbReference type="Proteomes" id="UP000831532"/>
    </source>
</evidence>
<evidence type="ECO:0000313" key="8">
    <source>
        <dbReference type="EMBL" id="UOD29489.1"/>
    </source>
</evidence>
<dbReference type="EMBL" id="CP063361">
    <property type="protein sequence ID" value="UOD29489.1"/>
    <property type="molecule type" value="Genomic_DNA"/>
</dbReference>
<keyword evidence="5 6" id="KW-0472">Membrane</keyword>
<gene>
    <name evidence="8" type="ORF">INH39_29535</name>
</gene>
<dbReference type="InterPro" id="IPR000160">
    <property type="entry name" value="GGDEF_dom"/>
</dbReference>
<dbReference type="PANTHER" id="PTHR46663:SF4">
    <property type="entry name" value="DIGUANYLATE CYCLASE DGCT-RELATED"/>
    <property type="match status" value="1"/>
</dbReference>
<dbReference type="InterPro" id="IPR029787">
    <property type="entry name" value="Nucleotide_cyclase"/>
</dbReference>
<dbReference type="SUPFAM" id="SSF103190">
    <property type="entry name" value="Sensory domain-like"/>
    <property type="match status" value="1"/>
</dbReference>
<keyword evidence="3 6" id="KW-0812">Transmembrane</keyword>
<dbReference type="SUPFAM" id="SSF55073">
    <property type="entry name" value="Nucleotide cyclase"/>
    <property type="match status" value="1"/>
</dbReference>
<dbReference type="Gene3D" id="6.10.340.10">
    <property type="match status" value="1"/>
</dbReference>
<reference evidence="8 9" key="1">
    <citation type="submission" date="2020-10" db="EMBL/GenBank/DDBJ databases">
        <title>Genome analysis of Massilia species.</title>
        <authorList>
            <person name="Jung D.-H."/>
        </authorList>
    </citation>
    <scope>NUCLEOTIDE SEQUENCE [LARGE SCALE GENOMIC DNA]</scope>
    <source>
        <strain evidence="9">sipir</strain>
    </source>
</reference>
<dbReference type="CDD" id="cd12914">
    <property type="entry name" value="PDC1_DGC_like"/>
    <property type="match status" value="1"/>
</dbReference>
<dbReference type="Pfam" id="PF02743">
    <property type="entry name" value="dCache_1"/>
    <property type="match status" value="1"/>
</dbReference>
<keyword evidence="4 6" id="KW-1133">Transmembrane helix</keyword>
<proteinExistence type="predicted"/>
<dbReference type="CDD" id="cd01949">
    <property type="entry name" value="GGDEF"/>
    <property type="match status" value="1"/>
</dbReference>
<dbReference type="Proteomes" id="UP000831532">
    <property type="component" value="Chromosome"/>
</dbReference>
<dbReference type="NCBIfam" id="TIGR00254">
    <property type="entry name" value="GGDEF"/>
    <property type="match status" value="1"/>
</dbReference>
<dbReference type="Gene3D" id="3.30.450.20">
    <property type="entry name" value="PAS domain"/>
    <property type="match status" value="2"/>
</dbReference>
<accession>A0ABY4A756</accession>
<evidence type="ECO:0000256" key="1">
    <source>
        <dbReference type="ARBA" id="ARBA00004651"/>
    </source>
</evidence>
<evidence type="ECO:0000256" key="6">
    <source>
        <dbReference type="SAM" id="Phobius"/>
    </source>
</evidence>
<protein>
    <submittedName>
        <fullName evidence="8">GGDEF domain-containing protein</fullName>
    </submittedName>
</protein>
<dbReference type="Gene3D" id="3.30.70.270">
    <property type="match status" value="1"/>
</dbReference>
<sequence length="563" mass="60913">MPFNLNPATLKFRLTVLLIGLVLLATSVLTFVSLYLAERQMRDVIGSQQVALLSSAAAYIDADLEARQTLLKTLREELGRTDGKPSGGMQTFLEAHAGLREEFFNVLVLDSSGAMLANMNDRRINDKVNFGKRAYFTDTVAAREGVISRPFKSALSGKPVILITEPVYDADGKLIFMLGGAIDLQRPRFFGQLASLGSGATGYLFMLTGDGTVIHHPDKGRILQRVQDEPGGVTPATRAALDGFEGWVEGPTKSGVRALITYKRLRKTDWIVGAVYPVAEAFTPLIRMRPTALLASVAVAALAGLAGWLAILRLLRPLGALRRHVAGNADGSENIDVFNVRRRDEFGELSRAFFTLSQQRREAEVKLEAQARTDILTGIDNRRMFEETFTAALARAARANSSVALAYLDIDHFKAINDTYGHKAGDQVLVEFAKRLRAAVRSTDSVARLAGDEFVAIFEGVSNDAEPAILAGKILDIARTPFVAAGKPLQVTTSVGMAIGGGGASMEDYLALSDEALYAAKDGGRNRFALRLLDSAPPSVARMRVPVRPPIPDAITDALRDAE</sequence>
<dbReference type="InterPro" id="IPR052163">
    <property type="entry name" value="DGC-Regulatory_Protein"/>
</dbReference>
<dbReference type="SMART" id="SM00267">
    <property type="entry name" value="GGDEF"/>
    <property type="match status" value="1"/>
</dbReference>